<evidence type="ECO:0000256" key="6">
    <source>
        <dbReference type="ARBA" id="ARBA00022989"/>
    </source>
</evidence>
<evidence type="ECO:0000256" key="3">
    <source>
        <dbReference type="ARBA" id="ARBA00022692"/>
    </source>
</evidence>
<dbReference type="InterPro" id="IPR003529">
    <property type="entry name" value="Hematopoietin_rcpt_Gp130_CS"/>
</dbReference>
<dbReference type="InterPro" id="IPR052672">
    <property type="entry name" value="Type1_Cytokine_Rcpt_Type2"/>
</dbReference>
<proteinExistence type="inferred from homology"/>
<keyword evidence="5" id="KW-0677">Repeat</keyword>
<feature type="region of interest" description="Disordered" evidence="11">
    <location>
        <begin position="750"/>
        <end position="899"/>
    </location>
</feature>
<evidence type="ECO:0000256" key="2">
    <source>
        <dbReference type="ARBA" id="ARBA00008921"/>
    </source>
</evidence>
<feature type="domain" description="Fibronectin type-III" evidence="13">
    <location>
        <begin position="127"/>
        <end position="223"/>
    </location>
</feature>
<evidence type="ECO:0000256" key="9">
    <source>
        <dbReference type="ARBA" id="ARBA00023170"/>
    </source>
</evidence>
<evidence type="ECO:0000256" key="12">
    <source>
        <dbReference type="SAM" id="SignalP"/>
    </source>
</evidence>
<keyword evidence="7" id="KW-0472">Membrane</keyword>
<dbReference type="AlphaFoldDB" id="A0A674GMG0"/>
<keyword evidence="10" id="KW-0325">Glycoprotein</keyword>
<feature type="chain" id="PRO_5025500448" description="Fibronectin type-III domain-containing protein" evidence="12">
    <location>
        <begin position="25"/>
        <end position="927"/>
    </location>
</feature>
<keyword evidence="6" id="KW-1133">Transmembrane helix</keyword>
<dbReference type="InterPro" id="IPR003961">
    <property type="entry name" value="FN3_dom"/>
</dbReference>
<evidence type="ECO:0000313" key="14">
    <source>
        <dbReference type="Ensembl" id="ENSTGUP00000023651.1"/>
    </source>
</evidence>
<evidence type="ECO:0000256" key="8">
    <source>
        <dbReference type="ARBA" id="ARBA00023157"/>
    </source>
</evidence>
<evidence type="ECO:0000256" key="4">
    <source>
        <dbReference type="ARBA" id="ARBA00022729"/>
    </source>
</evidence>
<feature type="region of interest" description="Disordered" evidence="11">
    <location>
        <begin position="368"/>
        <end position="387"/>
    </location>
</feature>
<keyword evidence="3" id="KW-0812">Transmembrane</keyword>
<feature type="domain" description="Fibronectin type-III" evidence="13">
    <location>
        <begin position="417"/>
        <end position="515"/>
    </location>
</feature>
<keyword evidence="4 12" id="KW-0732">Signal</keyword>
<feature type="region of interest" description="Disordered" evidence="11">
    <location>
        <begin position="682"/>
        <end position="734"/>
    </location>
</feature>
<dbReference type="GeneTree" id="ENSGT00940000159829"/>
<dbReference type="Gene3D" id="2.60.40.10">
    <property type="entry name" value="Immunoglobulins"/>
    <property type="match status" value="5"/>
</dbReference>
<evidence type="ECO:0000256" key="10">
    <source>
        <dbReference type="ARBA" id="ARBA00023180"/>
    </source>
</evidence>
<feature type="signal peptide" evidence="12">
    <location>
        <begin position="1"/>
        <end position="24"/>
    </location>
</feature>
<feature type="compositionally biased region" description="Polar residues" evidence="11">
    <location>
        <begin position="835"/>
        <end position="844"/>
    </location>
</feature>
<evidence type="ECO:0000256" key="11">
    <source>
        <dbReference type="SAM" id="MobiDB-lite"/>
    </source>
</evidence>
<organism evidence="14 15">
    <name type="scientific">Taeniopygia guttata</name>
    <name type="common">Zebra finch</name>
    <name type="synonym">Poephila guttata</name>
    <dbReference type="NCBI Taxonomy" id="59729"/>
    <lineage>
        <taxon>Eukaryota</taxon>
        <taxon>Metazoa</taxon>
        <taxon>Chordata</taxon>
        <taxon>Craniata</taxon>
        <taxon>Vertebrata</taxon>
        <taxon>Euteleostomi</taxon>
        <taxon>Archelosauria</taxon>
        <taxon>Archosauria</taxon>
        <taxon>Dinosauria</taxon>
        <taxon>Saurischia</taxon>
        <taxon>Theropoda</taxon>
        <taxon>Coelurosauria</taxon>
        <taxon>Aves</taxon>
        <taxon>Neognathae</taxon>
        <taxon>Neoaves</taxon>
        <taxon>Telluraves</taxon>
        <taxon>Australaves</taxon>
        <taxon>Passeriformes</taxon>
        <taxon>Passeroidea</taxon>
        <taxon>Estrildidae</taxon>
        <taxon>Estrildinae</taxon>
        <taxon>Taeniopygia</taxon>
    </lineage>
</organism>
<dbReference type="PROSITE" id="PS50853">
    <property type="entry name" value="FN3"/>
    <property type="match status" value="5"/>
</dbReference>
<dbReference type="GO" id="GO:0005886">
    <property type="term" value="C:plasma membrane"/>
    <property type="evidence" value="ECO:0007669"/>
    <property type="project" value="UniProtKB-ARBA"/>
</dbReference>
<name>A0A674GMG0_TAEGU</name>
<dbReference type="CDD" id="cd00063">
    <property type="entry name" value="FN3"/>
    <property type="match status" value="3"/>
</dbReference>
<feature type="domain" description="Fibronectin type-III" evidence="13">
    <location>
        <begin position="516"/>
        <end position="614"/>
    </location>
</feature>
<reference evidence="14" key="3">
    <citation type="submission" date="2025-09" db="UniProtKB">
        <authorList>
            <consortium name="Ensembl"/>
        </authorList>
    </citation>
    <scope>IDENTIFICATION</scope>
</reference>
<dbReference type="InParanoid" id="A0A674GMG0"/>
<dbReference type="SMART" id="SM00060">
    <property type="entry name" value="FN3"/>
    <property type="match status" value="5"/>
</dbReference>
<sequence>MPFPWIVPSALWLVLHLTAGPCRKGVVSASRAAQVCAKGTVTASPCCAIPGGTSVTLSCQLTAPRGCCWAGIFLNSSEQVRAQGGWVSKTFLLTAHGRHSFICKCICGDKRNIVCGIDIHCGNPPDEPRNVSCIQKGTRGHATCSWHKGRLTYLHTAYEIELSNGTDAFSFPEETPSQDFGSGALSKLDFDSNYTVVVSASNPLGNASSQPLTFMLIDIVKPHPPEFSVEFDDSSATSCTLWWHDEAPAQHYRLRYRPLGRHGWSTVESFSREKYHLQGLEPDTAYEFQLSCRILPGRGLWSDWSSSQGSTPAAVPRATLDVWYRQQELDSGHQNLSLFWKALSRSEAGGRILGYTVTLEALEQEKLPAQSHRTTQTSFSRVTPRAAHRVTVTAQNPRGSSVPTAVLTHLGSPDLPPPQRVSAVGLGNSSILVSWSPPAGAALPVGGYVVEWAEPWREPGLQPQQGWVKLSPSQLSTVIAEHIRDNLCYQIHVSALYQDRAGQAASVRGNSTAQAPSAGPQMFATPWASGVLVSWEEIPAPQQRGCITGYHIYLHRRDGQGQPEVHAVPAGIAPRSLHVPHLEPDQPHDIWMTAATAAGEGPRGNSDSVCLESAGGWVTLVIICSFLVLSACLCSVPPARRVFQWLLSLLLPEWQSKAIPDPANATWAKSLAATKAELSAPSSPFLPCGLEEPEPSPVEETSGAPPEPPMPGDKLGVSSAGHGDWAQESPAEEQQLPKLYQRLVGEEMEPPEPEYISNPVTLSPVPEYISNPVTLSPEPVPEHISNPATLSPEPEYISNPGTLSPEPEYISNPITLSPVPEPISNPGTLSPEPQYISNPITLSPESVPVPEPQYISNPTTLSLSPVPVPDPQYISNPTTLSLSPVPVPEPDPSPFSPFPTAFLPPAPSCRGNLTLDRVKLSGSSFPS</sequence>
<feature type="compositionally biased region" description="Polar residues" evidence="11">
    <location>
        <begin position="854"/>
        <end position="863"/>
    </location>
</feature>
<protein>
    <recommendedName>
        <fullName evidence="13">Fibronectin type-III domain-containing protein</fullName>
    </recommendedName>
</protein>
<evidence type="ECO:0000256" key="7">
    <source>
        <dbReference type="ARBA" id="ARBA00023136"/>
    </source>
</evidence>
<feature type="domain" description="Fibronectin type-III" evidence="13">
    <location>
        <begin position="318"/>
        <end position="414"/>
    </location>
</feature>
<evidence type="ECO:0000259" key="13">
    <source>
        <dbReference type="PROSITE" id="PS50853"/>
    </source>
</evidence>
<keyword evidence="15" id="KW-1185">Reference proteome</keyword>
<dbReference type="Ensembl" id="ENSTGUT00000039246.1">
    <property type="protein sequence ID" value="ENSTGUP00000023651.1"/>
    <property type="gene ID" value="ENSTGUG00000022177.1"/>
</dbReference>
<dbReference type="PANTHER" id="PTHR48423:SF1">
    <property type="entry name" value="INTERLEUKIN-27 RECEPTOR SUBUNIT ALPHA"/>
    <property type="match status" value="1"/>
</dbReference>
<evidence type="ECO:0000256" key="1">
    <source>
        <dbReference type="ARBA" id="ARBA00004479"/>
    </source>
</evidence>
<dbReference type="SUPFAM" id="SSF49265">
    <property type="entry name" value="Fibronectin type III"/>
    <property type="match status" value="3"/>
</dbReference>
<dbReference type="InterPro" id="IPR013783">
    <property type="entry name" value="Ig-like_fold"/>
</dbReference>
<reference evidence="14" key="2">
    <citation type="submission" date="2025-08" db="UniProtKB">
        <authorList>
            <consortium name="Ensembl"/>
        </authorList>
    </citation>
    <scope>IDENTIFICATION</scope>
</reference>
<keyword evidence="8" id="KW-1015">Disulfide bond</keyword>
<comment type="subcellular location">
    <subcellularLocation>
        <location evidence="1">Membrane</location>
        <topology evidence="1">Single-pass type I membrane protein</topology>
    </subcellularLocation>
</comment>
<accession>A0A674GMG0</accession>
<dbReference type="InterPro" id="IPR036116">
    <property type="entry name" value="FN3_sf"/>
</dbReference>
<dbReference type="GO" id="GO:0004896">
    <property type="term" value="F:cytokine receptor activity"/>
    <property type="evidence" value="ECO:0007669"/>
    <property type="project" value="InterPro"/>
</dbReference>
<dbReference type="Pfam" id="PF00041">
    <property type="entry name" value="fn3"/>
    <property type="match status" value="1"/>
</dbReference>
<feature type="domain" description="Fibronectin type-III" evidence="13">
    <location>
        <begin position="224"/>
        <end position="314"/>
    </location>
</feature>
<dbReference type="Proteomes" id="UP000007754">
    <property type="component" value="Chromosome 8"/>
</dbReference>
<reference evidence="14 15" key="1">
    <citation type="journal article" date="2010" name="Nature">
        <title>The genome of a songbird.</title>
        <authorList>
            <person name="Warren W.C."/>
            <person name="Clayton D.F."/>
            <person name="Ellegren H."/>
            <person name="Arnold A.P."/>
            <person name="Hillier L.W."/>
            <person name="Kunstner A."/>
            <person name="Searle S."/>
            <person name="White S."/>
            <person name="Vilella A.J."/>
            <person name="Fairley S."/>
            <person name="Heger A."/>
            <person name="Kong L."/>
            <person name="Ponting C.P."/>
            <person name="Jarvis E.D."/>
            <person name="Mello C.V."/>
            <person name="Minx P."/>
            <person name="Lovell P."/>
            <person name="Velho T.A."/>
            <person name="Ferris M."/>
            <person name="Balakrishnan C.N."/>
            <person name="Sinha S."/>
            <person name="Blatti C."/>
            <person name="London S.E."/>
            <person name="Li Y."/>
            <person name="Lin Y.C."/>
            <person name="George J."/>
            <person name="Sweedler J."/>
            <person name="Southey B."/>
            <person name="Gunaratne P."/>
            <person name="Watson M."/>
            <person name="Nam K."/>
            <person name="Backstrom N."/>
            <person name="Smeds L."/>
            <person name="Nabholz B."/>
            <person name="Itoh Y."/>
            <person name="Whitney O."/>
            <person name="Pfenning A.R."/>
            <person name="Howard J."/>
            <person name="Volker M."/>
            <person name="Skinner B.M."/>
            <person name="Griffin D.K."/>
            <person name="Ye L."/>
            <person name="McLaren W.M."/>
            <person name="Flicek P."/>
            <person name="Quesada V."/>
            <person name="Velasco G."/>
            <person name="Lopez-Otin C."/>
            <person name="Puente X.S."/>
            <person name="Olender T."/>
            <person name="Lancet D."/>
            <person name="Smit A.F."/>
            <person name="Hubley R."/>
            <person name="Konkel M.K."/>
            <person name="Walker J.A."/>
            <person name="Batzer M.A."/>
            <person name="Gu W."/>
            <person name="Pollock D.D."/>
            <person name="Chen L."/>
            <person name="Cheng Z."/>
            <person name="Eichler E.E."/>
            <person name="Stapley J."/>
            <person name="Slate J."/>
            <person name="Ekblom R."/>
            <person name="Birkhead T."/>
            <person name="Burke T."/>
            <person name="Burt D."/>
            <person name="Scharff C."/>
            <person name="Adam I."/>
            <person name="Richard H."/>
            <person name="Sultan M."/>
            <person name="Soldatov A."/>
            <person name="Lehrach H."/>
            <person name="Edwards S.V."/>
            <person name="Yang S.P."/>
            <person name="Li X."/>
            <person name="Graves T."/>
            <person name="Fulton L."/>
            <person name="Nelson J."/>
            <person name="Chinwalla A."/>
            <person name="Hou S."/>
            <person name="Mardis E.R."/>
            <person name="Wilson R.K."/>
        </authorList>
    </citation>
    <scope>NUCLEOTIDE SEQUENCE [LARGE SCALE GENOMIC DNA]</scope>
</reference>
<evidence type="ECO:0000256" key="5">
    <source>
        <dbReference type="ARBA" id="ARBA00022737"/>
    </source>
</evidence>
<feature type="compositionally biased region" description="Polar residues" evidence="11">
    <location>
        <begin position="371"/>
        <end position="381"/>
    </location>
</feature>
<feature type="compositionally biased region" description="Pro residues" evidence="11">
    <location>
        <begin position="885"/>
        <end position="899"/>
    </location>
</feature>
<keyword evidence="9" id="KW-0675">Receptor</keyword>
<evidence type="ECO:0000313" key="15">
    <source>
        <dbReference type="Proteomes" id="UP000007754"/>
    </source>
</evidence>
<dbReference type="PROSITE" id="PS01353">
    <property type="entry name" value="HEMATOPO_REC_L_F2"/>
    <property type="match status" value="1"/>
</dbReference>
<comment type="similarity">
    <text evidence="2">Belongs to the type I cytokine receptor family. Type 2 subfamily.</text>
</comment>
<dbReference type="PANTHER" id="PTHR48423">
    <property type="entry name" value="INTERLEUKIN-27 RECEPTOR SUBUNIT ALPHA"/>
    <property type="match status" value="1"/>
</dbReference>